<dbReference type="EMBL" id="GGEC01075299">
    <property type="protein sequence ID" value="MBX55783.1"/>
    <property type="molecule type" value="Transcribed_RNA"/>
</dbReference>
<evidence type="ECO:0000313" key="1">
    <source>
        <dbReference type="EMBL" id="MBX55783.1"/>
    </source>
</evidence>
<protein>
    <submittedName>
        <fullName evidence="1">Uncharacterized protein</fullName>
    </submittedName>
</protein>
<dbReference type="AlphaFoldDB" id="A0A2P2PM21"/>
<name>A0A2P2PM21_RHIMU</name>
<accession>A0A2P2PM21</accession>
<reference evidence="1" key="1">
    <citation type="submission" date="2018-02" db="EMBL/GenBank/DDBJ databases">
        <title>Rhizophora mucronata_Transcriptome.</title>
        <authorList>
            <person name="Meera S.P."/>
            <person name="Sreeshan A."/>
            <person name="Augustine A."/>
        </authorList>
    </citation>
    <scope>NUCLEOTIDE SEQUENCE</scope>
    <source>
        <tissue evidence="1">Leaf</tissue>
    </source>
</reference>
<organism evidence="1">
    <name type="scientific">Rhizophora mucronata</name>
    <name type="common">Asiatic mangrove</name>
    <dbReference type="NCBI Taxonomy" id="61149"/>
    <lineage>
        <taxon>Eukaryota</taxon>
        <taxon>Viridiplantae</taxon>
        <taxon>Streptophyta</taxon>
        <taxon>Embryophyta</taxon>
        <taxon>Tracheophyta</taxon>
        <taxon>Spermatophyta</taxon>
        <taxon>Magnoliopsida</taxon>
        <taxon>eudicotyledons</taxon>
        <taxon>Gunneridae</taxon>
        <taxon>Pentapetalae</taxon>
        <taxon>rosids</taxon>
        <taxon>fabids</taxon>
        <taxon>Malpighiales</taxon>
        <taxon>Rhizophoraceae</taxon>
        <taxon>Rhizophora</taxon>
    </lineage>
</organism>
<sequence length="65" mass="6925">MLTIGRYARIRSNKSSGKITSTEIALGSSLPSLLSSENESKSPMSLAISSKQPLIQDVSPAMMNI</sequence>
<proteinExistence type="predicted"/>